<evidence type="ECO:0008006" key="5">
    <source>
        <dbReference type="Google" id="ProtNLM"/>
    </source>
</evidence>
<evidence type="ECO:0000313" key="4">
    <source>
        <dbReference type="Proteomes" id="UP001642484"/>
    </source>
</evidence>
<proteinExistence type="inferred from homology"/>
<sequence length="327" mass="36388">MVVVVDLGTCVCHFCAVGEDDGEATEVLSCHTEPARELETWDAIEKTWHRIFYNELRLAPEQNPVLLTEPPLAPKAYREKMTQIMFETFNVPAMYMATGAVWSLYSSGRTTGLVLDSGHSATWAIPIYEGICVTYAIQKSELAGKALTKELIEMLQQEGYSFPSLDEREILQLVKEQLCCVAPDPAGPGCTSEEALYQMPDGTILVLRSSMRVRCTERLFEKDHGLPSLLWRSITMADVDIRQELLANVVLSGGSTLFPGFPQRLCSELGALAQTSSVSVVALAERDRSAVRGGVMVALAIWNMRKMWMSSEEYWEIGPTLVHERCL</sequence>
<dbReference type="InterPro" id="IPR043129">
    <property type="entry name" value="ATPase_NBD"/>
</dbReference>
<dbReference type="SMART" id="SM00268">
    <property type="entry name" value="ACTIN"/>
    <property type="match status" value="1"/>
</dbReference>
<dbReference type="Gene3D" id="3.90.640.10">
    <property type="entry name" value="Actin, Chain A, domain 4"/>
    <property type="match status" value="1"/>
</dbReference>
<organism evidence="3 4">
    <name type="scientific">Durusdinium trenchii</name>
    <dbReference type="NCBI Taxonomy" id="1381693"/>
    <lineage>
        <taxon>Eukaryota</taxon>
        <taxon>Sar</taxon>
        <taxon>Alveolata</taxon>
        <taxon>Dinophyceae</taxon>
        <taxon>Suessiales</taxon>
        <taxon>Symbiodiniaceae</taxon>
        <taxon>Durusdinium</taxon>
    </lineage>
</organism>
<dbReference type="EMBL" id="CAXAMN010012914">
    <property type="protein sequence ID" value="CAK9039324.1"/>
    <property type="molecule type" value="Genomic_DNA"/>
</dbReference>
<dbReference type="Gene3D" id="3.30.420.40">
    <property type="match status" value="2"/>
</dbReference>
<evidence type="ECO:0000256" key="2">
    <source>
        <dbReference type="RuleBase" id="RU000487"/>
    </source>
</evidence>
<evidence type="ECO:0000256" key="1">
    <source>
        <dbReference type="ARBA" id="ARBA00049360"/>
    </source>
</evidence>
<keyword evidence="4" id="KW-1185">Reference proteome</keyword>
<accession>A0ABP0LMN5</accession>
<protein>
    <recommendedName>
        <fullName evidence="5">Actin</fullName>
    </recommendedName>
</protein>
<dbReference type="InterPro" id="IPR004000">
    <property type="entry name" value="Actin"/>
</dbReference>
<comment type="catalytic activity">
    <reaction evidence="1">
        <text>ATP + H2O = ADP + phosphate + H(+)</text>
        <dbReference type="Rhea" id="RHEA:13065"/>
        <dbReference type="ChEBI" id="CHEBI:15377"/>
        <dbReference type="ChEBI" id="CHEBI:15378"/>
        <dbReference type="ChEBI" id="CHEBI:30616"/>
        <dbReference type="ChEBI" id="CHEBI:43474"/>
        <dbReference type="ChEBI" id="CHEBI:456216"/>
    </reaction>
</comment>
<dbReference type="Proteomes" id="UP001642484">
    <property type="component" value="Unassembled WGS sequence"/>
</dbReference>
<dbReference type="PRINTS" id="PR00190">
    <property type="entry name" value="ACTIN"/>
</dbReference>
<dbReference type="SUPFAM" id="SSF53067">
    <property type="entry name" value="Actin-like ATPase domain"/>
    <property type="match status" value="2"/>
</dbReference>
<evidence type="ECO:0000313" key="3">
    <source>
        <dbReference type="EMBL" id="CAK9039324.1"/>
    </source>
</evidence>
<comment type="caution">
    <text evidence="3">The sequence shown here is derived from an EMBL/GenBank/DDBJ whole genome shotgun (WGS) entry which is preliminary data.</text>
</comment>
<comment type="similarity">
    <text evidence="2">Belongs to the actin family.</text>
</comment>
<name>A0ABP0LMN5_9DINO</name>
<reference evidence="3 4" key="1">
    <citation type="submission" date="2024-02" db="EMBL/GenBank/DDBJ databases">
        <authorList>
            <person name="Chen Y."/>
            <person name="Shah S."/>
            <person name="Dougan E. K."/>
            <person name="Thang M."/>
            <person name="Chan C."/>
        </authorList>
    </citation>
    <scope>NUCLEOTIDE SEQUENCE [LARGE SCALE GENOMIC DNA]</scope>
</reference>
<dbReference type="Pfam" id="PF00022">
    <property type="entry name" value="Actin"/>
    <property type="match status" value="1"/>
</dbReference>
<gene>
    <name evidence="3" type="ORF">CCMP2556_LOCUS21373</name>
</gene>
<dbReference type="PANTHER" id="PTHR11937">
    <property type="entry name" value="ACTIN"/>
    <property type="match status" value="1"/>
</dbReference>